<organism evidence="3 4">
    <name type="scientific">Chitinophaga lutea</name>
    <dbReference type="NCBI Taxonomy" id="2488634"/>
    <lineage>
        <taxon>Bacteria</taxon>
        <taxon>Pseudomonadati</taxon>
        <taxon>Bacteroidota</taxon>
        <taxon>Chitinophagia</taxon>
        <taxon>Chitinophagales</taxon>
        <taxon>Chitinophagaceae</taxon>
        <taxon>Chitinophaga</taxon>
    </lineage>
</organism>
<evidence type="ECO:0000313" key="4">
    <source>
        <dbReference type="Proteomes" id="UP000278351"/>
    </source>
</evidence>
<proteinExistence type="predicted"/>
<sequence length="489" mass="55988">MVFLRRYFDVCIHAGLVLWLGIFNTLIEAPYTWAEYGRAVLLSGVALLPAIIFAAGREWLQQRLGRRAYTWAWLLCFVVLLPVNAGFWAYAQQDETQEQFIITGAILAFSLEVLLSSIAYYRRMVHQVQWLRKFSLDKALLATITIISLSLAAMATSCLYDPRYHSEERLLIGGEFSLSKIIRHFDMFLAVFAQFLFMYLCGYFFFYLNSRLLVVRVLKEKGPVLYVLGVLAAVALFYPVVAQLFLRLPANDLFGTMFSANAFNLENAFAALSIIFLSLPLLLALQWAKQNNRIVSLEKEKAQSELALLRQQLNPHFFFNTLNNLYAMSLQRSAETPESILQLSDLMRYVIYKGQEDQVTVKEEIRYLEDYVRLQMIRLKKAPVFSFEQDVTDDAMPVAPLLLIVLVENAFKHGVEPAENEARLHIRLQCNRNSLYFSCENSFETPATTGGIGLANLQKRLALLYPGRHTFTTSIKNHTFKAELQLTAR</sequence>
<dbReference type="OrthoDB" id="9792992at2"/>
<evidence type="ECO:0000313" key="3">
    <source>
        <dbReference type="EMBL" id="RPE08056.1"/>
    </source>
</evidence>
<feature type="transmembrane region" description="Helical" evidence="1">
    <location>
        <begin position="68"/>
        <end position="88"/>
    </location>
</feature>
<dbReference type="InterPro" id="IPR036890">
    <property type="entry name" value="HATPase_C_sf"/>
</dbReference>
<keyword evidence="1" id="KW-1133">Transmembrane helix</keyword>
<keyword evidence="4" id="KW-1185">Reference proteome</keyword>
<evidence type="ECO:0000256" key="1">
    <source>
        <dbReference type="SAM" id="Phobius"/>
    </source>
</evidence>
<dbReference type="GO" id="GO:0016020">
    <property type="term" value="C:membrane"/>
    <property type="evidence" value="ECO:0007669"/>
    <property type="project" value="InterPro"/>
</dbReference>
<feature type="transmembrane region" description="Helical" evidence="1">
    <location>
        <begin position="100"/>
        <end position="120"/>
    </location>
</feature>
<dbReference type="PANTHER" id="PTHR34220">
    <property type="entry name" value="SENSOR HISTIDINE KINASE YPDA"/>
    <property type="match status" value="1"/>
</dbReference>
<dbReference type="RefSeq" id="WP_123847054.1">
    <property type="nucleotide sequence ID" value="NZ_RPDH01000002.1"/>
</dbReference>
<dbReference type="PANTHER" id="PTHR34220:SF7">
    <property type="entry name" value="SENSOR HISTIDINE KINASE YPDA"/>
    <property type="match status" value="1"/>
</dbReference>
<dbReference type="InterPro" id="IPR010559">
    <property type="entry name" value="Sig_transdc_His_kin_internal"/>
</dbReference>
<dbReference type="InterPro" id="IPR050640">
    <property type="entry name" value="Bact_2-comp_sensor_kinase"/>
</dbReference>
<evidence type="ECO:0000259" key="2">
    <source>
        <dbReference type="Pfam" id="PF06580"/>
    </source>
</evidence>
<keyword evidence="1" id="KW-0812">Transmembrane</keyword>
<feature type="transmembrane region" description="Helical" evidence="1">
    <location>
        <begin position="268"/>
        <end position="288"/>
    </location>
</feature>
<feature type="transmembrane region" description="Helical" evidence="1">
    <location>
        <begin position="7"/>
        <end position="27"/>
    </location>
</feature>
<dbReference type="EMBL" id="RPDH01000002">
    <property type="protein sequence ID" value="RPE08056.1"/>
    <property type="molecule type" value="Genomic_DNA"/>
</dbReference>
<dbReference type="AlphaFoldDB" id="A0A3N4PIL2"/>
<feature type="transmembrane region" description="Helical" evidence="1">
    <location>
        <begin position="39"/>
        <end position="56"/>
    </location>
</feature>
<dbReference type="Pfam" id="PF06580">
    <property type="entry name" value="His_kinase"/>
    <property type="match status" value="1"/>
</dbReference>
<name>A0A3N4PIL2_9BACT</name>
<feature type="transmembrane region" description="Helical" evidence="1">
    <location>
        <begin position="224"/>
        <end position="248"/>
    </location>
</feature>
<dbReference type="GO" id="GO:0000155">
    <property type="term" value="F:phosphorelay sensor kinase activity"/>
    <property type="evidence" value="ECO:0007669"/>
    <property type="project" value="InterPro"/>
</dbReference>
<reference evidence="3 4" key="1">
    <citation type="submission" date="2018-11" db="EMBL/GenBank/DDBJ databases">
        <title>Chitinophaga lutea sp.nov., isolate from arsenic contaminated soil.</title>
        <authorList>
            <person name="Zong Y."/>
        </authorList>
    </citation>
    <scope>NUCLEOTIDE SEQUENCE [LARGE SCALE GENOMIC DNA]</scope>
    <source>
        <strain evidence="3 4">ZY74</strain>
    </source>
</reference>
<dbReference type="Gene3D" id="3.30.565.10">
    <property type="entry name" value="Histidine kinase-like ATPase, C-terminal domain"/>
    <property type="match status" value="1"/>
</dbReference>
<dbReference type="Proteomes" id="UP000278351">
    <property type="component" value="Unassembled WGS sequence"/>
</dbReference>
<protein>
    <recommendedName>
        <fullName evidence="2">Signal transduction histidine kinase internal region domain-containing protein</fullName>
    </recommendedName>
</protein>
<accession>A0A3N4PIL2</accession>
<gene>
    <name evidence="3" type="ORF">EGT74_13360</name>
</gene>
<feature type="domain" description="Signal transduction histidine kinase internal region" evidence="2">
    <location>
        <begin position="305"/>
        <end position="381"/>
    </location>
</feature>
<feature type="transmembrane region" description="Helical" evidence="1">
    <location>
        <begin position="187"/>
        <end position="208"/>
    </location>
</feature>
<comment type="caution">
    <text evidence="3">The sequence shown here is derived from an EMBL/GenBank/DDBJ whole genome shotgun (WGS) entry which is preliminary data.</text>
</comment>
<feature type="transmembrane region" description="Helical" evidence="1">
    <location>
        <begin position="140"/>
        <end position="160"/>
    </location>
</feature>
<keyword evidence="1" id="KW-0472">Membrane</keyword>